<evidence type="ECO:0000256" key="1">
    <source>
        <dbReference type="ARBA" id="ARBA00006545"/>
    </source>
</evidence>
<dbReference type="InterPro" id="IPR011993">
    <property type="entry name" value="PH-like_dom_sf"/>
</dbReference>
<dbReference type="EMBL" id="RDQH01000332">
    <property type="protein sequence ID" value="RXH97122.1"/>
    <property type="molecule type" value="Genomic_DNA"/>
</dbReference>
<evidence type="ECO:0000313" key="6">
    <source>
        <dbReference type="EMBL" id="RXH97122.1"/>
    </source>
</evidence>
<keyword evidence="3" id="KW-0445">Lipid transport</keyword>
<dbReference type="PANTHER" id="PTHR16166">
    <property type="entry name" value="VACUOLAR PROTEIN SORTING-ASSOCIATED PROTEIN VPS13"/>
    <property type="match status" value="1"/>
</dbReference>
<evidence type="ECO:0000313" key="7">
    <source>
        <dbReference type="Proteomes" id="UP000290289"/>
    </source>
</evidence>
<dbReference type="InterPro" id="IPR001849">
    <property type="entry name" value="PH_domain"/>
</dbReference>
<dbReference type="Pfam" id="PF25036">
    <property type="entry name" value="VPS13_VAB"/>
    <property type="match status" value="1"/>
</dbReference>
<dbReference type="CDD" id="cd00821">
    <property type="entry name" value="PH"/>
    <property type="match status" value="1"/>
</dbReference>
<evidence type="ECO:0000259" key="5">
    <source>
        <dbReference type="PROSITE" id="PS50003"/>
    </source>
</evidence>
<feature type="transmembrane region" description="Helical" evidence="4">
    <location>
        <begin position="2205"/>
        <end position="2227"/>
    </location>
</feature>
<dbReference type="Pfam" id="PF12624">
    <property type="entry name" value="VPS13_N"/>
    <property type="match status" value="1"/>
</dbReference>
<keyword evidence="7" id="KW-1185">Reference proteome</keyword>
<evidence type="ECO:0000256" key="2">
    <source>
        <dbReference type="ARBA" id="ARBA00022448"/>
    </source>
</evidence>
<dbReference type="SUPFAM" id="SSF50729">
    <property type="entry name" value="PH domain-like"/>
    <property type="match status" value="1"/>
</dbReference>
<dbReference type="GO" id="GO:0006869">
    <property type="term" value="P:lipid transport"/>
    <property type="evidence" value="ECO:0007669"/>
    <property type="project" value="UniProtKB-KW"/>
</dbReference>
<accession>A0A498JUA7</accession>
<protein>
    <recommendedName>
        <fullName evidence="5">PH domain-containing protein</fullName>
    </recommendedName>
</protein>
<dbReference type="InterPro" id="IPR026854">
    <property type="entry name" value="VPS13_N"/>
</dbReference>
<sequence>MLEDQVANLLQRYLGDYVRGLNKEALKISVWRGDVELKNMQLKPEALNALELPVKVKAGFLGSVKLKVPWSRLGQDPVLVSLDRIFLLAEPETQVEGSSEDAVQEAKKNRIREMEMKLLERTQQLKSDMNTSWLGSLISTIIGNLKLSISNIHIRYEDIESNPGHPFAAGITLESLSAMTVDSNGNETFVTGGALDCIQKSVQLDRLALYLDSDIAPWHVNKPWEDLLPSEWVQVFRFGTQYGKPADRLPKRHTYILEPVSGNAKYSKLPPNDLADSGQPLHKAAVNLDDVTLCLPKDGYMDVLKLADNIAAFNQRLKYAHYRPHVSVKSNPRSWWKYAYRVVADQMKKASGRLSWDHVLKYASLRKRYISLYASLLRSDPRRLVVDDNQDIEELDRGLDVELILQWSRTLRRGNRKQRNLGGDGESEPFSFSEEDWKQLSSIIGYKESDDNVSVISNDKVDALQTSLSICMKHNATKLVDESLECLAELSCEGLDCFIKLYPEAKIFDMKLGSYKLSTPSGLLAESASAYDSLVGTFCYRPFNKNVDWSLVAKASPCYVTYLKDAIDQIIKFFRSSTAVSQTIALETAAAVQMTINGVKRTAQQQVNRALKDHSRFLLDLDIAAPKIAIPTDFCPDNTHPTKLMLDLGNLVIVTKDSFEDGSQEVLDLYLQFNLVLSDVSAFLVDGDYCWSQSPSKTSSGSANSNDVSLLPFIDKCGVNVKLQQIRLENPSYPSTRVAVRLPSLRFHFSPARYHRLMQIVKMFEQEDSEDSALLRPWNEADFEGWLSLLARKGLGNREAVWQRRYLCLVGPFLYVLEDPSSKSYKLCISLRGKHIYQVPPESVGGADLVLAVCDAARANIKVVEDANALILQCDSDDSKKAWHSRLQGAVYRSSGSAPVTSLTETSSESEDSVTELNSNEDMVDISKMERVFITGVLDELKVCFSYSSQHDQNLMKVLLTEERRLFEFRAIGGQVELSVRASDMFVGTVLKSLEIEDLVSGHRMSQPRYLARSFTRNAETNLTSGATGNQSFDGSDVIPNGDEFYEAPENLVDPETLLLKSPRFTRIAGLLPGLQSTKDIELKDLLDSFVKAQVVIYDQNSPLYHNIDMQVSVTLATLSFFCRRPTILAIMEFVTAINIKDERCESFSDSSSAPIVKQDISRDDAVDGPRSVTINEPSIKGLLGKGKSRVVFNLTLNMARAQIILMNEDESKLAVLSQDNLVTDIKVFPSSFSIKAALGNLRISDESLPSSHMYFWACDMRNPGGSSFVELVFTSFSVDDEDYEGYEYSLYGQLSEVRIVYLNRFIQEVASYFIGLVPKNPNNPKGVVKLKDQVTNSEKLFTTSDFEGSPALKLDVSLRKPIILMPRKTDSPDYLKLDIVHITVRNTFKWFGGSRSEINAVHMEVLTVQVEDINLNVGTEADLGESIIQDVKGVSVVIQRSLRDLLHQVPSIEAVIKMEKLKAALSNREYQIITDCAQSNISETPHVIPPLNHESMISSVDVEEDITPQDPVGLESQNANEGAWVMMKVSLISGAWLLYKSNTSGEGFVSATLKGFAVLDDREGTEPEFRLAVGKPEYVGSSPLDFVTHDGAQQISGAHDTEVNDFKLVPTMLILDAKFCQLSTVVSLCIQRPQLLVALDFLLGVVEFFVPTISNTLSSEEVQNSVHGMDAVILDQSTYKQPSTEFSLSPLRPLIADDGRHGHFVYDGNGGTLYLKDKQGAILSGPSTEPIIYVGDGKRLQFTNVVIKNGLYLDSCISMGSNSSYSALKEDQVSFVGGNEDSNMNSSTESVNDVPPQSIVADKSTEMVIELQLVGPELTFYNTSQDVGESLVLSNQLLHAQLDGFCRLVMKGDTMEMNANVLGLTMESNGITILEPFDASVKYSNASGKTNIHLSVSDIFMNFSFSILRLFLAVEEDILAFLRTTSKKMTVVCSQFDKIGTIRDPFGDQIYTFWRPQAPTGFAVLGDYLTPLDKPPTKAVLAVNTNFARVKKPLSFKLIWPPLPSEGSSVDSVNDSDSLPNDVLSDGASCSIWFPEAPKGYVTLGCVVSPGRTQPPLSSAFCILASLVSSSSLRDCIAISTNNPYQSTLAFWRVDNSVGTFLPAGPNMSTVMGTAYDLRHMIFGFSEASEKSSNRFTVQDTSSQRHDVQSERLATVNSGPHYEAVASFQLIWWNQGSNSRKKLSIWRPVVPHGMVYFGDIAINGYMIMVFMDILSLLLCAYVYVFFCCILSNISLVVTKHRYEPPNTCIVLHETGDDGIFKVPLDFQLVGQVKKQWGMESISFWLPQAPPGFVSLGCIACKGTPKQSDFSSLRCMRSDMVAGDQFSEESVWDTSDAKHTRVSFSIWSAGNELGTFIVRGGFKKPPRRFALKLAESNVPSGSDDTVIDAEFRTFSAALFDDYGGLMVPLFNVSLSGIGFSLHGRTDYLNSTVSFSLAARSYNDKYEVWEPLVEPVDGFLRYQYDLTATSTASQLRLTCTRDLNLNVSVSNANMIIQAYASWNSLIHVHEYDGKREVSSPTDGGRSAIDAHHKRNYNIMPQNKLGQDIFVRATELRGLATIIKMPSGDTRPVKVPVSKNMLDSHLQGKLFRKVRTMVTLIIVDGQFPQVGGLTSPQYTVAIRLSPDPNLPSGSLSHQQSARTCGSSSDHLSSELELVKWNEIFFFKVDNPDYYSVDLIVTELGKELRILVCQTINFGQDGFNFSFLILGVPLGLFSTPLKRIAGIVHDNSYPHDSVNKWTWVELSSTESTGYNGEKSCGKIRCSVLLSPTSEAEISGQTDDSGRKSGFIQISPSREGPWTTVRLNYAAPSACWRLGNDVVASEVHVNDGNRYVDIRSLVSVRNSTDFELDLCLVPKVSMEDTTLKNNASTLEGQIQFKKLQTDEFFETEKYSPGTGWIGNIAQPSQDIIESGGSHQGVPAVELPLGWEWVDDWHLDMESVHTADGWVYAPDVESLKWPESFDPLRSANSARQRRWIRNRKQNGTHQEISIGLLKPGDTVSLPLYGLTQPEMYVLCLRPSLCNSSEYSWSSVVDGSEQTEDSGKSKLCSGISVSSLTESEELLYCTQISGSSSSSHKLWFCMSVQATEIAKDIHSDPIQDWTLVIKSPLFISNFLPLAAEYSVFEMQDSGNFFVCSRGVLFSGKSVNVYSADIRSPLFLSLLPQRGWLPIHEAVLFSHPHEVPPKTISLRSSISGRIVQIVLEQNSDKERPLQAKIIRLYAPYWYSISRCPPLKLRLLDIKGKKHMQKVGNPFRSTKDNETILEEITEEEIYEGHTIASSLKFKLLGLALSIDQSGQEQFGPVKDLSPLDDTDGSLDLYAHDGEGSCMRIFITTKPCLYQSVPTKVISVRPYMTFTNRLGRDISIKLCSEDEPKILRASDATVSFVHRESEGHDKLQVRLENTDWSFPVQIVKEDTISLVLRKHDGTRTFLRTEIRGYEEGSRFTVVFCLGSTSGPIRIENRTVSKTIRIRQSAFGEDAWIRLGPLSTTNFSWEDPYGQKIMEAKVDSATIGPWELDLERTGICYEDEGLELQFYVMEVGDIKVARFTDTTTSGTSLDLQIAGNWRHSQMQNTIQNNSASPVELIIEFGIVGISIVDHRPKEVSYFYFERVFVSYSTGYDGGTTTRFKLILGHLQLDNQLPLTVMPVLLAPEMNSDMHYPVFKTTITMRNDNSDGVQVYPYVCIRVTDKSWRLNIHEPIVWALVDFYNNLQLDRLPKSPSVTVVDPEIRIDQIDVSEVRLKVSLETAPAQRPHGALGVWSPILSAVGSAFKIQVHLRRVMHKDRFMRKSSIVSAIGHRIWRDLIHNPLHLIFSVDVLGMTSSTLASLSKGFAELSTDGQFQQLRSKQVTSRRVTGVGDGIMQGTEALVQGVAFGVSGVVNKPVESARQDGVLGLIHGLGRACLGVIVQPVSGALDFLSLTVDGIGASCSKCLEVFNSKTTFQRIRNPRAIHADAVLREYCEREAVGQMILYLAEAHRHFGCTEIFKEPSKFALSDYYEDHYVVPYRRIVLVTNKRVMLLQCLAPDKMDKKPCKIMWDVPWEELMAVELAKAGCNQPSHLILHLKNFRRSENFVRVIKCIVEEVPGNEPQAVRICSIVRKMWKAYQSDMKSLMLKVPSRQRHVYFSWSEADGREHCIQNKAITRLRELPSYNSALNDRFVKHNINFSKIWSSEQESRSRCTLCRKQVPEDDVICSIWRPICPDGYVSIGDIAHIGSHPPNVAAVYCKIDRLFALPVGYDLVWRNYREDYAAPVSIWHPRAPEGYVSPGCIAVPSFIEPELDIAYCVAESLAEEAEFEGQKVWSAPDSYPWACHIYQVQSDALHLVALRQTKEESGWKPMRVINDPRPLLESLKEN</sequence>
<evidence type="ECO:0000256" key="3">
    <source>
        <dbReference type="ARBA" id="ARBA00023055"/>
    </source>
</evidence>
<reference evidence="6 7" key="1">
    <citation type="submission" date="2018-10" db="EMBL/GenBank/DDBJ databases">
        <title>A high-quality apple genome assembly.</title>
        <authorList>
            <person name="Hu J."/>
        </authorList>
    </citation>
    <scope>NUCLEOTIDE SEQUENCE [LARGE SCALE GENOMIC DNA]</scope>
    <source>
        <strain evidence="7">cv. HFTH1</strain>
        <tissue evidence="6">Young leaf</tissue>
    </source>
</reference>
<dbReference type="Pfam" id="PF00169">
    <property type="entry name" value="PH"/>
    <property type="match status" value="1"/>
</dbReference>
<dbReference type="InterPro" id="IPR026847">
    <property type="entry name" value="VPS13"/>
</dbReference>
<feature type="domain" description="PH" evidence="5">
    <location>
        <begin position="780"/>
        <end position="892"/>
    </location>
</feature>
<name>A0A498JUA7_MALDO</name>
<dbReference type="SMART" id="SM00233">
    <property type="entry name" value="PH"/>
    <property type="match status" value="1"/>
</dbReference>
<dbReference type="Proteomes" id="UP000290289">
    <property type="component" value="Chromosome 6"/>
</dbReference>
<organism evidence="6 7">
    <name type="scientific">Malus domestica</name>
    <name type="common">Apple</name>
    <name type="synonym">Pyrus malus</name>
    <dbReference type="NCBI Taxonomy" id="3750"/>
    <lineage>
        <taxon>Eukaryota</taxon>
        <taxon>Viridiplantae</taxon>
        <taxon>Streptophyta</taxon>
        <taxon>Embryophyta</taxon>
        <taxon>Tracheophyta</taxon>
        <taxon>Spermatophyta</taxon>
        <taxon>Magnoliopsida</taxon>
        <taxon>eudicotyledons</taxon>
        <taxon>Gunneridae</taxon>
        <taxon>Pentapetalae</taxon>
        <taxon>rosids</taxon>
        <taxon>fabids</taxon>
        <taxon>Rosales</taxon>
        <taxon>Rosaceae</taxon>
        <taxon>Amygdaloideae</taxon>
        <taxon>Maleae</taxon>
        <taxon>Malus</taxon>
    </lineage>
</organism>
<dbReference type="GO" id="GO:0006623">
    <property type="term" value="P:protein targeting to vacuole"/>
    <property type="evidence" value="ECO:0007669"/>
    <property type="project" value="TreeGrafter"/>
</dbReference>
<dbReference type="Pfam" id="PF25037">
    <property type="entry name" value="VPS13_C"/>
    <property type="match status" value="1"/>
</dbReference>
<dbReference type="InterPro" id="IPR009543">
    <property type="entry name" value="VPS13_VAB"/>
</dbReference>
<dbReference type="InterPro" id="IPR009291">
    <property type="entry name" value="Vps62"/>
</dbReference>
<dbReference type="PROSITE" id="PS50003">
    <property type="entry name" value="PH_DOMAIN"/>
    <property type="match status" value="1"/>
</dbReference>
<gene>
    <name evidence="6" type="ORF">DVH24_035790</name>
</gene>
<comment type="similarity">
    <text evidence="1">Belongs to the VPS13 family.</text>
</comment>
<dbReference type="STRING" id="3750.A0A498JUA7"/>
<comment type="caution">
    <text evidence="6">The sequence shown here is derived from an EMBL/GenBank/DDBJ whole genome shotgun (WGS) entry which is preliminary data.</text>
</comment>
<dbReference type="InterPro" id="IPR056748">
    <property type="entry name" value="VPS13-like_C"/>
</dbReference>
<dbReference type="PANTHER" id="PTHR16166:SF137">
    <property type="entry name" value="PLECKSTRIN HOMOLOGY (PH) DOMAIN-CONTAINING PROTEIN"/>
    <property type="match status" value="1"/>
</dbReference>
<keyword evidence="4" id="KW-0812">Transmembrane</keyword>
<proteinExistence type="inferred from homology"/>
<keyword evidence="2" id="KW-0813">Transport</keyword>
<dbReference type="Pfam" id="PF06101">
    <property type="entry name" value="Vps62"/>
    <property type="match status" value="3"/>
</dbReference>
<keyword evidence="4" id="KW-1133">Transmembrane helix</keyword>
<dbReference type="GO" id="GO:0045053">
    <property type="term" value="P:protein retention in Golgi apparatus"/>
    <property type="evidence" value="ECO:0007669"/>
    <property type="project" value="TreeGrafter"/>
</dbReference>
<dbReference type="Gene3D" id="2.30.29.30">
    <property type="entry name" value="Pleckstrin-homology domain (PH domain)/Phosphotyrosine-binding domain (PTB)"/>
    <property type="match status" value="1"/>
</dbReference>
<keyword evidence="4" id="KW-0472">Membrane</keyword>
<evidence type="ECO:0000256" key="4">
    <source>
        <dbReference type="SAM" id="Phobius"/>
    </source>
</evidence>